<proteinExistence type="predicted"/>
<reference evidence="2" key="2">
    <citation type="submission" date="2025-09" db="UniProtKB">
        <authorList>
            <consortium name="Ensembl"/>
        </authorList>
    </citation>
    <scope>IDENTIFICATION</scope>
</reference>
<keyword evidence="3" id="KW-1185">Reference proteome</keyword>
<evidence type="ECO:0000256" key="1">
    <source>
        <dbReference type="SAM" id="SignalP"/>
    </source>
</evidence>
<dbReference type="Ensembl" id="ENSPLAT00000030944.1">
    <property type="protein sequence ID" value="ENSPLAP00000016145.1"/>
    <property type="gene ID" value="ENSPLAG00000020228.1"/>
</dbReference>
<dbReference type="GeneTree" id="ENSGT00940000177181"/>
<name>A0A3B3URW5_9TELE</name>
<keyword evidence="1" id="KW-0732">Signal</keyword>
<dbReference type="AlphaFoldDB" id="A0A3B3URW5"/>
<evidence type="ECO:0000313" key="3">
    <source>
        <dbReference type="Proteomes" id="UP000261500"/>
    </source>
</evidence>
<organism evidence="2 3">
    <name type="scientific">Poecilia latipinna</name>
    <name type="common">sailfin molly</name>
    <dbReference type="NCBI Taxonomy" id="48699"/>
    <lineage>
        <taxon>Eukaryota</taxon>
        <taxon>Metazoa</taxon>
        <taxon>Chordata</taxon>
        <taxon>Craniata</taxon>
        <taxon>Vertebrata</taxon>
        <taxon>Euteleostomi</taxon>
        <taxon>Actinopterygii</taxon>
        <taxon>Neopterygii</taxon>
        <taxon>Teleostei</taxon>
        <taxon>Neoteleostei</taxon>
        <taxon>Acanthomorphata</taxon>
        <taxon>Ovalentaria</taxon>
        <taxon>Atherinomorphae</taxon>
        <taxon>Cyprinodontiformes</taxon>
        <taxon>Poeciliidae</taxon>
        <taxon>Poeciliinae</taxon>
        <taxon>Poecilia</taxon>
    </lineage>
</organism>
<accession>A0A3B3URW5</accession>
<sequence length="117" mass="13646">MKRGLLLVTLFLIMKLHSSHSRREEAGSRTASSDVDLKLNVLRRLAEPDPDSFYGMLGKRNADSGECYRSQEYNSCCHDFFIGYLSSSFHNSPWRREYPERRGIFLNKFRLRPLQGL</sequence>
<dbReference type="STRING" id="48699.ENSPLAP00000016145"/>
<dbReference type="Proteomes" id="UP000261500">
    <property type="component" value="Unplaced"/>
</dbReference>
<feature type="chain" id="PRO_5017209592" evidence="1">
    <location>
        <begin position="22"/>
        <end position="117"/>
    </location>
</feature>
<protein>
    <submittedName>
        <fullName evidence="2">Uncharacterized protein</fullName>
    </submittedName>
</protein>
<reference evidence="2" key="1">
    <citation type="submission" date="2025-08" db="UniProtKB">
        <authorList>
            <consortium name="Ensembl"/>
        </authorList>
    </citation>
    <scope>IDENTIFICATION</scope>
</reference>
<feature type="signal peptide" evidence="1">
    <location>
        <begin position="1"/>
        <end position="21"/>
    </location>
</feature>
<evidence type="ECO:0000313" key="2">
    <source>
        <dbReference type="Ensembl" id="ENSPLAP00000016145.1"/>
    </source>
</evidence>